<gene>
    <name evidence="1" type="ORF">A2870_02105</name>
</gene>
<protein>
    <submittedName>
        <fullName evidence="1">Uncharacterized protein</fullName>
    </submittedName>
</protein>
<dbReference type="EMBL" id="MFAZ01000040">
    <property type="protein sequence ID" value="OGD86566.1"/>
    <property type="molecule type" value="Genomic_DNA"/>
</dbReference>
<accession>A0A1F5G3W1</accession>
<dbReference type="Proteomes" id="UP000179102">
    <property type="component" value="Unassembled WGS sequence"/>
</dbReference>
<dbReference type="AlphaFoldDB" id="A0A1F5G3W1"/>
<name>A0A1F5G3W1_9BACT</name>
<proteinExistence type="predicted"/>
<comment type="caution">
    <text evidence="1">The sequence shown here is derived from an EMBL/GenBank/DDBJ whole genome shotgun (WGS) entry which is preliminary data.</text>
</comment>
<sequence>MSKEAKGISPSPEQEVLAGKVQSYFDSNPYPGKRKPFKLEGLEPYPYMNAILHDASALAVVLAKVKPYSLKKDGMWAAGLHEAGQELGNVYLPFWYLREEL</sequence>
<reference evidence="1 2" key="1">
    <citation type="journal article" date="2016" name="Nat. Commun.">
        <title>Thousands of microbial genomes shed light on interconnected biogeochemical processes in an aquifer system.</title>
        <authorList>
            <person name="Anantharaman K."/>
            <person name="Brown C.T."/>
            <person name="Hug L.A."/>
            <person name="Sharon I."/>
            <person name="Castelle C.J."/>
            <person name="Probst A.J."/>
            <person name="Thomas B.C."/>
            <person name="Singh A."/>
            <person name="Wilkins M.J."/>
            <person name="Karaoz U."/>
            <person name="Brodie E.L."/>
            <person name="Williams K.H."/>
            <person name="Hubbard S.S."/>
            <person name="Banfield J.F."/>
        </authorList>
    </citation>
    <scope>NUCLEOTIDE SEQUENCE [LARGE SCALE GENOMIC DNA]</scope>
</reference>
<evidence type="ECO:0000313" key="1">
    <source>
        <dbReference type="EMBL" id="OGD86566.1"/>
    </source>
</evidence>
<evidence type="ECO:0000313" key="2">
    <source>
        <dbReference type="Proteomes" id="UP000179102"/>
    </source>
</evidence>
<organism evidence="1 2">
    <name type="scientific">Candidatus Curtissbacteria bacterium RIFCSPHIGHO2_01_FULL_41_11</name>
    <dbReference type="NCBI Taxonomy" id="1797711"/>
    <lineage>
        <taxon>Bacteria</taxon>
        <taxon>Candidatus Curtissiibacteriota</taxon>
    </lineage>
</organism>